<dbReference type="PROSITE" id="PS50017">
    <property type="entry name" value="DEATH_DOMAIN"/>
    <property type="match status" value="1"/>
</dbReference>
<name>V8NDS7_OPHHA</name>
<dbReference type="OrthoDB" id="10058437at2759"/>
<protein>
    <submittedName>
        <fullName evidence="4">Protein FADD</fullName>
    </submittedName>
</protein>
<evidence type="ECO:0000313" key="4">
    <source>
        <dbReference type="EMBL" id="ETE60235.1"/>
    </source>
</evidence>
<feature type="domain" description="Pyrin" evidence="3">
    <location>
        <begin position="1"/>
        <end position="58"/>
    </location>
</feature>
<reference evidence="4 5" key="1">
    <citation type="journal article" date="2013" name="Proc. Natl. Acad. Sci. U.S.A.">
        <title>The king cobra genome reveals dynamic gene evolution and adaptation in the snake venom system.</title>
        <authorList>
            <person name="Vonk F.J."/>
            <person name="Casewell N.R."/>
            <person name="Henkel C.V."/>
            <person name="Heimberg A.M."/>
            <person name="Jansen H.J."/>
            <person name="McCleary R.J."/>
            <person name="Kerkkamp H.M."/>
            <person name="Vos R.A."/>
            <person name="Guerreiro I."/>
            <person name="Calvete J.J."/>
            <person name="Wuster W."/>
            <person name="Woods A.E."/>
            <person name="Logan J.M."/>
            <person name="Harrison R.A."/>
            <person name="Castoe T.A."/>
            <person name="de Koning A.P."/>
            <person name="Pollock D.D."/>
            <person name="Yandell M."/>
            <person name="Calderon D."/>
            <person name="Renjifo C."/>
            <person name="Currier R.B."/>
            <person name="Salgado D."/>
            <person name="Pla D."/>
            <person name="Sanz L."/>
            <person name="Hyder A.S."/>
            <person name="Ribeiro J.M."/>
            <person name="Arntzen J.W."/>
            <person name="van den Thillart G.E."/>
            <person name="Boetzer M."/>
            <person name="Pirovano W."/>
            <person name="Dirks R.P."/>
            <person name="Spaink H.P."/>
            <person name="Duboule D."/>
            <person name="McGlinn E."/>
            <person name="Kini R.M."/>
            <person name="Richardson M.K."/>
        </authorList>
    </citation>
    <scope>NUCLEOTIDE SEQUENCE</scope>
    <source>
        <tissue evidence="4">Blood</tissue>
    </source>
</reference>
<sequence>MDERERVLGILEELTGEELKKFAYLLPDAIPHGKRDTDSRVNLAKVILQYCPENALDVLVEVLNKIPKKDLVLHLKGDLRRGAPPPPKLVSQEQLMKLARKMGKNWKEIGILFLGMEISRLEQFEEEHSKNMTMQIFSMLCDWRNREKNKATACDLYNILNQEGVELDLSAYAFLLE</sequence>
<dbReference type="Pfam" id="PF02758">
    <property type="entry name" value="PYRIN"/>
    <property type="match status" value="1"/>
</dbReference>
<organism evidence="4 5">
    <name type="scientific">Ophiophagus hannah</name>
    <name type="common">King cobra</name>
    <name type="synonym">Naja hannah</name>
    <dbReference type="NCBI Taxonomy" id="8665"/>
    <lineage>
        <taxon>Eukaryota</taxon>
        <taxon>Metazoa</taxon>
        <taxon>Chordata</taxon>
        <taxon>Craniata</taxon>
        <taxon>Vertebrata</taxon>
        <taxon>Euteleostomi</taxon>
        <taxon>Lepidosauria</taxon>
        <taxon>Squamata</taxon>
        <taxon>Bifurcata</taxon>
        <taxon>Unidentata</taxon>
        <taxon>Episquamata</taxon>
        <taxon>Toxicofera</taxon>
        <taxon>Serpentes</taxon>
        <taxon>Colubroidea</taxon>
        <taxon>Elapidae</taxon>
        <taxon>Elapinae</taxon>
        <taxon>Ophiophagus</taxon>
    </lineage>
</organism>
<dbReference type="Gene3D" id="1.10.533.10">
    <property type="entry name" value="Death Domain, Fas"/>
    <property type="match status" value="2"/>
</dbReference>
<dbReference type="GO" id="GO:0007165">
    <property type="term" value="P:signal transduction"/>
    <property type="evidence" value="ECO:0007669"/>
    <property type="project" value="InterPro"/>
</dbReference>
<dbReference type="GO" id="GO:0042981">
    <property type="term" value="P:regulation of apoptotic process"/>
    <property type="evidence" value="ECO:0007669"/>
    <property type="project" value="InterPro"/>
</dbReference>
<accession>V8NDS7</accession>
<gene>
    <name evidence="4" type="primary">FADD</name>
    <name evidence="4" type="ORF">L345_14020</name>
</gene>
<dbReference type="SMART" id="SM01289">
    <property type="entry name" value="PYRIN"/>
    <property type="match status" value="1"/>
</dbReference>
<dbReference type="Pfam" id="PF00531">
    <property type="entry name" value="Death"/>
    <property type="match status" value="1"/>
</dbReference>
<evidence type="ECO:0000259" key="3">
    <source>
        <dbReference type="PROSITE" id="PS50824"/>
    </source>
</evidence>
<comment type="caution">
    <text evidence="4">The sequence shown here is derived from an EMBL/GenBank/DDBJ whole genome shotgun (WGS) entry which is preliminary data.</text>
</comment>
<feature type="domain" description="Death" evidence="1">
    <location>
        <begin position="114"/>
        <end position="162"/>
    </location>
</feature>
<dbReference type="SUPFAM" id="SSF47986">
    <property type="entry name" value="DEATH domain"/>
    <property type="match status" value="2"/>
</dbReference>
<evidence type="ECO:0000259" key="2">
    <source>
        <dbReference type="PROSITE" id="PS50168"/>
    </source>
</evidence>
<dbReference type="AlphaFoldDB" id="V8NDS7"/>
<dbReference type="FunFam" id="1.10.533.10:FF:000088">
    <property type="entry name" value="P53-induced death domain protein 1"/>
    <property type="match status" value="1"/>
</dbReference>
<dbReference type="PROSITE" id="PS50168">
    <property type="entry name" value="DED"/>
    <property type="match status" value="1"/>
</dbReference>
<feature type="non-terminal residue" evidence="4">
    <location>
        <position position="1"/>
    </location>
</feature>
<dbReference type="InterPro" id="IPR011029">
    <property type="entry name" value="DEATH-like_dom_sf"/>
</dbReference>
<dbReference type="EMBL" id="AZIM01004842">
    <property type="protein sequence ID" value="ETE60235.1"/>
    <property type="molecule type" value="Genomic_DNA"/>
</dbReference>
<dbReference type="PROSITE" id="PS50824">
    <property type="entry name" value="DAPIN"/>
    <property type="match status" value="1"/>
</dbReference>
<evidence type="ECO:0000259" key="1">
    <source>
        <dbReference type="PROSITE" id="PS50017"/>
    </source>
</evidence>
<dbReference type="InterPro" id="IPR000488">
    <property type="entry name" value="Death_dom"/>
</dbReference>
<dbReference type="InterPro" id="IPR004020">
    <property type="entry name" value="DAPIN"/>
</dbReference>
<proteinExistence type="predicted"/>
<dbReference type="Proteomes" id="UP000018936">
    <property type="component" value="Unassembled WGS sequence"/>
</dbReference>
<dbReference type="InterPro" id="IPR001875">
    <property type="entry name" value="DED_dom"/>
</dbReference>
<feature type="domain" description="DED" evidence="2">
    <location>
        <begin position="2"/>
        <end position="77"/>
    </location>
</feature>
<evidence type="ECO:0000313" key="5">
    <source>
        <dbReference type="Proteomes" id="UP000018936"/>
    </source>
</evidence>
<keyword evidence="5" id="KW-1185">Reference proteome</keyword>